<keyword evidence="4" id="KW-0997">Cell inner membrane</keyword>
<dbReference type="GO" id="GO:0008643">
    <property type="term" value="P:carbohydrate transport"/>
    <property type="evidence" value="ECO:0007669"/>
    <property type="project" value="InterPro"/>
</dbReference>
<dbReference type="InterPro" id="IPR012340">
    <property type="entry name" value="NA-bd_OB-fold"/>
</dbReference>
<dbReference type="NCBIfam" id="NF008653">
    <property type="entry name" value="PRK11650.1"/>
    <property type="match status" value="1"/>
</dbReference>
<evidence type="ECO:0000256" key="4">
    <source>
        <dbReference type="ARBA" id="ARBA00022519"/>
    </source>
</evidence>
<dbReference type="Pfam" id="PF00005">
    <property type="entry name" value="ABC_tran"/>
    <property type="match status" value="1"/>
</dbReference>
<accession>A0A559TDS5</accession>
<dbReference type="RefSeq" id="WP_022717983.1">
    <property type="nucleotide sequence ID" value="NZ_ATTQ01000019.1"/>
</dbReference>
<keyword evidence="8" id="KW-0762">Sugar transport</keyword>
<gene>
    <name evidence="8" type="ORF">BCL32_0948</name>
</gene>
<dbReference type="InterPro" id="IPR008995">
    <property type="entry name" value="Mo/tungstate-bd_C_term_dom"/>
</dbReference>
<evidence type="ECO:0000313" key="9">
    <source>
        <dbReference type="Proteomes" id="UP000319824"/>
    </source>
</evidence>
<evidence type="ECO:0000256" key="2">
    <source>
        <dbReference type="ARBA" id="ARBA00005417"/>
    </source>
</evidence>
<dbReference type="InterPro" id="IPR040582">
    <property type="entry name" value="OB_MalK-like"/>
</dbReference>
<dbReference type="GO" id="GO:0055052">
    <property type="term" value="C:ATP-binding cassette (ABC) transporter complex, substrate-binding subunit-containing"/>
    <property type="evidence" value="ECO:0007669"/>
    <property type="project" value="TreeGrafter"/>
</dbReference>
<proteinExistence type="inferred from homology"/>
<evidence type="ECO:0000256" key="5">
    <source>
        <dbReference type="ARBA" id="ARBA00022741"/>
    </source>
</evidence>
<dbReference type="PANTHER" id="PTHR43875:SF1">
    <property type="entry name" value="OSMOPROTECTIVE COMPOUNDS UPTAKE ATP-BINDING PROTEIN GGTA"/>
    <property type="match status" value="1"/>
</dbReference>
<dbReference type="SUPFAM" id="SSF50331">
    <property type="entry name" value="MOP-like"/>
    <property type="match status" value="1"/>
</dbReference>
<dbReference type="Pfam" id="PF17912">
    <property type="entry name" value="OB_MalK"/>
    <property type="match status" value="1"/>
</dbReference>
<dbReference type="Gene3D" id="2.40.50.100">
    <property type="match status" value="1"/>
</dbReference>
<dbReference type="GO" id="GO:0140359">
    <property type="term" value="F:ABC-type transporter activity"/>
    <property type="evidence" value="ECO:0007669"/>
    <property type="project" value="InterPro"/>
</dbReference>
<dbReference type="GO" id="GO:0016887">
    <property type="term" value="F:ATP hydrolysis activity"/>
    <property type="evidence" value="ECO:0007669"/>
    <property type="project" value="InterPro"/>
</dbReference>
<evidence type="ECO:0000313" key="8">
    <source>
        <dbReference type="EMBL" id="TVZ72762.1"/>
    </source>
</evidence>
<dbReference type="InterPro" id="IPR017871">
    <property type="entry name" value="ABC_transporter-like_CS"/>
</dbReference>
<dbReference type="InterPro" id="IPR027417">
    <property type="entry name" value="P-loop_NTPase"/>
</dbReference>
<dbReference type="InterPro" id="IPR003593">
    <property type="entry name" value="AAA+_ATPase"/>
</dbReference>
<dbReference type="EMBL" id="VISO01000002">
    <property type="protein sequence ID" value="TVZ72762.1"/>
    <property type="molecule type" value="Genomic_DNA"/>
</dbReference>
<dbReference type="InterPro" id="IPR003439">
    <property type="entry name" value="ABC_transporter-like_ATP-bd"/>
</dbReference>
<dbReference type="CDD" id="cd03301">
    <property type="entry name" value="ABC_MalK_N"/>
    <property type="match status" value="1"/>
</dbReference>
<feature type="domain" description="ABC transporter" evidence="7">
    <location>
        <begin position="4"/>
        <end position="234"/>
    </location>
</feature>
<comment type="subcellular location">
    <subcellularLocation>
        <location evidence="1">Cell inner membrane</location>
        <topology evidence="1">Peripheral membrane protein</topology>
    </subcellularLocation>
</comment>
<dbReference type="PROSITE" id="PS50893">
    <property type="entry name" value="ABC_TRANSPORTER_2"/>
    <property type="match status" value="1"/>
</dbReference>
<dbReference type="PROSITE" id="PS00211">
    <property type="entry name" value="ABC_TRANSPORTER_1"/>
    <property type="match status" value="1"/>
</dbReference>
<keyword evidence="4" id="KW-1003">Cell membrane</keyword>
<dbReference type="FunFam" id="3.40.50.300:FF:000042">
    <property type="entry name" value="Maltose/maltodextrin ABC transporter, ATP-binding protein"/>
    <property type="match status" value="1"/>
</dbReference>
<dbReference type="SUPFAM" id="SSF52540">
    <property type="entry name" value="P-loop containing nucleoside triphosphate hydrolases"/>
    <property type="match status" value="1"/>
</dbReference>
<keyword evidence="3" id="KW-0813">Transport</keyword>
<dbReference type="InterPro" id="IPR015855">
    <property type="entry name" value="ABC_transpr_MalK-like"/>
</dbReference>
<dbReference type="Gene3D" id="2.40.50.140">
    <property type="entry name" value="Nucleic acid-binding proteins"/>
    <property type="match status" value="1"/>
</dbReference>
<evidence type="ECO:0000259" key="7">
    <source>
        <dbReference type="PROSITE" id="PS50893"/>
    </source>
</evidence>
<protein>
    <submittedName>
        <fullName evidence="8">Multiple sugar transport system ATP-binding protein</fullName>
    </submittedName>
</protein>
<dbReference type="Proteomes" id="UP000319824">
    <property type="component" value="Unassembled WGS sequence"/>
</dbReference>
<dbReference type="PANTHER" id="PTHR43875">
    <property type="entry name" value="MALTODEXTRIN IMPORT ATP-BINDING PROTEIN MSMX"/>
    <property type="match status" value="1"/>
</dbReference>
<comment type="similarity">
    <text evidence="2">Belongs to the ABC transporter superfamily.</text>
</comment>
<evidence type="ECO:0000256" key="3">
    <source>
        <dbReference type="ARBA" id="ARBA00022448"/>
    </source>
</evidence>
<evidence type="ECO:0000256" key="1">
    <source>
        <dbReference type="ARBA" id="ARBA00004417"/>
    </source>
</evidence>
<dbReference type="Gene3D" id="3.40.50.300">
    <property type="entry name" value="P-loop containing nucleotide triphosphate hydrolases"/>
    <property type="match status" value="1"/>
</dbReference>
<dbReference type="GO" id="GO:0005524">
    <property type="term" value="F:ATP binding"/>
    <property type="evidence" value="ECO:0007669"/>
    <property type="project" value="UniProtKB-KW"/>
</dbReference>
<keyword evidence="4" id="KW-0472">Membrane</keyword>
<dbReference type="AlphaFoldDB" id="A0A559TDS5"/>
<evidence type="ECO:0000256" key="6">
    <source>
        <dbReference type="ARBA" id="ARBA00022840"/>
    </source>
</evidence>
<organism evidence="8 9">
    <name type="scientific">Rhizobium mongolense USDA 1844</name>
    <dbReference type="NCBI Taxonomy" id="1079460"/>
    <lineage>
        <taxon>Bacteria</taxon>
        <taxon>Pseudomonadati</taxon>
        <taxon>Pseudomonadota</taxon>
        <taxon>Alphaproteobacteria</taxon>
        <taxon>Hyphomicrobiales</taxon>
        <taxon>Rhizobiaceae</taxon>
        <taxon>Rhizobium/Agrobacterium group</taxon>
        <taxon>Rhizobium</taxon>
    </lineage>
</organism>
<dbReference type="SMART" id="SM00382">
    <property type="entry name" value="AAA"/>
    <property type="match status" value="1"/>
</dbReference>
<dbReference type="InterPro" id="IPR047641">
    <property type="entry name" value="ABC_transpr_MalK/UgpC-like"/>
</dbReference>
<comment type="caution">
    <text evidence="8">The sequence shown here is derived from an EMBL/GenBank/DDBJ whole genome shotgun (WGS) entry which is preliminary data.</text>
</comment>
<keyword evidence="5" id="KW-0547">Nucleotide-binding</keyword>
<name>A0A559TDS5_9HYPH</name>
<reference evidence="8 9" key="1">
    <citation type="submission" date="2019-06" db="EMBL/GenBank/DDBJ databases">
        <title>Pac Bio to generate improved reference genome sequences for organisms with transposon mutant libraries (support for FEBA project).</title>
        <authorList>
            <person name="Blow M."/>
        </authorList>
    </citation>
    <scope>NUCLEOTIDE SEQUENCE [LARGE SCALE GENOMIC DNA]</scope>
    <source>
        <strain evidence="8 9">USDA 1844</strain>
    </source>
</reference>
<keyword evidence="6 8" id="KW-0067">ATP-binding</keyword>
<sequence length="351" mass="38023">MASIDIQNIKKAYGHVQVLHDVDLKIKDGEFVVLVGPSGCGKSTLLRMIAGLEEVTGGEIRIAGNRVNELHPKDRDIAMVFQSYALYPHMNVAGNMSYSLRLRRTAKEKIASAVANAASKLGLDPLLERRPKALSGGQRQRVAMGRAIVRQPKAFLFDEPLSNLDARLREQMRAEIKKLHADLKATSIYVTHDQIEAMTLADRIVAMHGGVVQQVGSPLELYDRPANLFVAGFIGSPGMNFLDATCETGGVRLKDGTLIPLSAPLALSSGAKVTLGIRPEHVVMSDQGGMRAEVELVEPTGFGIILHLSLHGLPFKVFTLDREALTAGPEVSVSFPAQHLHLFDSEGNRAG</sequence>